<dbReference type="Gene3D" id="2.40.110.10">
    <property type="entry name" value="Butyryl-CoA Dehydrogenase, subunit A, domain 2"/>
    <property type="match status" value="1"/>
</dbReference>
<sequence>MPPACWGLPEMKPFVAPLDDILFTMTHVAGATALEHFDADLTGEIAGHFAAFAEAEIAPLDEPGDQQGCRLENGRVRMPDGFAALYASYADQGWPGLTVPEAYGGQGLDGTMLAITSEIFTGANHALQMVTGLVPGAVRTLLHFGTDEQKARHIPPLASGETLATMCLTEAGAGSDLSRVRCKAERAGDGWAITGEKIFISGGDQDMSDRILHLVLARTSADGIKGLSLFVCPCTRADGTRNAVTVTRIEEKMGLHASPTCQLAFDEAEAELIGAEGQGLKAMFTMMNHARIDVALQGAAHAARAHDVARAYAAERVQGRGPDGAPVTLDAHADIRRMLDEIDALALGARAIAYLASVALESGANPGLVEFLTPVAKYHGTEAGIRAADLGMQVLGGYGYLREYRLEQTYRDARITAIYEGANGIHARALATRLLSSPAAEAFDAFVATEAATHPEIAECYVLWTRARATVAGAEDPTPLADDFMRLTAETLLRCLWVRMEAAATCHPEPDRIRRVARRARARGSAFAQAYAALIA</sequence>
<dbReference type="Pfam" id="PF00441">
    <property type="entry name" value="Acyl-CoA_dh_1"/>
    <property type="match status" value="1"/>
</dbReference>
<feature type="domain" description="Acyl-CoA dehydrogenase/oxidase N-terminal" evidence="8">
    <location>
        <begin position="47"/>
        <end position="161"/>
    </location>
</feature>
<feature type="domain" description="Acyl-CoA oxidase/dehydrogenase middle" evidence="7">
    <location>
        <begin position="166"/>
        <end position="267"/>
    </location>
</feature>
<dbReference type="InterPro" id="IPR037069">
    <property type="entry name" value="AcylCoA_DH/ox_N_sf"/>
</dbReference>
<name>A0A1I1PIA0_9RHOB</name>
<dbReference type="InterPro" id="IPR009075">
    <property type="entry name" value="AcylCo_DH/oxidase_C"/>
</dbReference>
<organism evidence="9 10">
    <name type="scientific">Tropicimonas isoalkanivorans</name>
    <dbReference type="NCBI Taxonomy" id="441112"/>
    <lineage>
        <taxon>Bacteria</taxon>
        <taxon>Pseudomonadati</taxon>
        <taxon>Pseudomonadota</taxon>
        <taxon>Alphaproteobacteria</taxon>
        <taxon>Rhodobacterales</taxon>
        <taxon>Roseobacteraceae</taxon>
        <taxon>Tropicimonas</taxon>
    </lineage>
</organism>
<protein>
    <recommendedName>
        <fullName evidence="11">Acyl-CoA dehydrogenase</fullName>
    </recommendedName>
</protein>
<dbReference type="Pfam" id="PF02771">
    <property type="entry name" value="Acyl-CoA_dh_N"/>
    <property type="match status" value="1"/>
</dbReference>
<evidence type="ECO:0000256" key="2">
    <source>
        <dbReference type="ARBA" id="ARBA00009347"/>
    </source>
</evidence>
<keyword evidence="4 5" id="KW-0274">FAD</keyword>
<dbReference type="GO" id="GO:0016627">
    <property type="term" value="F:oxidoreductase activity, acting on the CH-CH group of donors"/>
    <property type="evidence" value="ECO:0007669"/>
    <property type="project" value="InterPro"/>
</dbReference>
<dbReference type="GO" id="GO:0050660">
    <property type="term" value="F:flavin adenine dinucleotide binding"/>
    <property type="evidence" value="ECO:0007669"/>
    <property type="project" value="InterPro"/>
</dbReference>
<keyword evidence="5" id="KW-0560">Oxidoreductase</keyword>
<dbReference type="InterPro" id="IPR009100">
    <property type="entry name" value="AcylCoA_DH/oxidase_NM_dom_sf"/>
</dbReference>
<comment type="cofactor">
    <cofactor evidence="1 5">
        <name>FAD</name>
        <dbReference type="ChEBI" id="CHEBI:57692"/>
    </cofactor>
</comment>
<comment type="similarity">
    <text evidence="2 5">Belongs to the acyl-CoA dehydrogenase family.</text>
</comment>
<reference evidence="9 10" key="1">
    <citation type="submission" date="2016-10" db="EMBL/GenBank/DDBJ databases">
        <authorList>
            <person name="de Groot N.N."/>
        </authorList>
    </citation>
    <scope>NUCLEOTIDE SEQUENCE [LARGE SCALE GENOMIC DNA]</scope>
    <source>
        <strain evidence="9 10">DSM 19548</strain>
    </source>
</reference>
<feature type="domain" description="Acyl-CoA dehydrogenase/oxidase C-terminal" evidence="6">
    <location>
        <begin position="277"/>
        <end position="435"/>
    </location>
</feature>
<keyword evidence="3 5" id="KW-0285">Flavoprotein</keyword>
<evidence type="ECO:0000313" key="9">
    <source>
        <dbReference type="EMBL" id="SFD09574.1"/>
    </source>
</evidence>
<dbReference type="InterPro" id="IPR046373">
    <property type="entry name" value="Acyl-CoA_Oxase/DH_mid-dom_sf"/>
</dbReference>
<dbReference type="Pfam" id="PF02770">
    <property type="entry name" value="Acyl-CoA_dh_M"/>
    <property type="match status" value="1"/>
</dbReference>
<evidence type="ECO:0000256" key="4">
    <source>
        <dbReference type="ARBA" id="ARBA00022827"/>
    </source>
</evidence>
<evidence type="ECO:0000256" key="1">
    <source>
        <dbReference type="ARBA" id="ARBA00001974"/>
    </source>
</evidence>
<dbReference type="InterPro" id="IPR006091">
    <property type="entry name" value="Acyl-CoA_Oxase/DH_mid-dom"/>
</dbReference>
<evidence type="ECO:0000256" key="3">
    <source>
        <dbReference type="ARBA" id="ARBA00022630"/>
    </source>
</evidence>
<dbReference type="PANTHER" id="PTHR42803">
    <property type="entry name" value="ACYL-COA DEHYDROGENASE"/>
    <property type="match status" value="1"/>
</dbReference>
<dbReference type="Proteomes" id="UP000198728">
    <property type="component" value="Unassembled WGS sequence"/>
</dbReference>
<dbReference type="AlphaFoldDB" id="A0A1I1PIA0"/>
<dbReference type="PANTHER" id="PTHR42803:SF1">
    <property type="entry name" value="BROAD-SPECIFICITY LINEAR ACYL-COA DEHYDROGENASE FADE5"/>
    <property type="match status" value="1"/>
</dbReference>
<evidence type="ECO:0008006" key="11">
    <source>
        <dbReference type="Google" id="ProtNLM"/>
    </source>
</evidence>
<dbReference type="InterPro" id="IPR013786">
    <property type="entry name" value="AcylCoA_DH/ox_N"/>
</dbReference>
<proteinExistence type="inferred from homology"/>
<evidence type="ECO:0000313" key="10">
    <source>
        <dbReference type="Proteomes" id="UP000198728"/>
    </source>
</evidence>
<dbReference type="STRING" id="441112.SAMN04488094_11539"/>
<evidence type="ECO:0000259" key="7">
    <source>
        <dbReference type="Pfam" id="PF02770"/>
    </source>
</evidence>
<gene>
    <name evidence="9" type="ORF">SAMN04488094_11539</name>
</gene>
<keyword evidence="10" id="KW-1185">Reference proteome</keyword>
<dbReference type="Gene3D" id="1.10.540.10">
    <property type="entry name" value="Acyl-CoA dehydrogenase/oxidase, N-terminal domain"/>
    <property type="match status" value="1"/>
</dbReference>
<dbReference type="InterPro" id="IPR052166">
    <property type="entry name" value="Diverse_Acyl-CoA_DH"/>
</dbReference>
<evidence type="ECO:0000259" key="8">
    <source>
        <dbReference type="Pfam" id="PF02771"/>
    </source>
</evidence>
<dbReference type="Gene3D" id="1.20.140.10">
    <property type="entry name" value="Butyryl-CoA Dehydrogenase, subunit A, domain 3"/>
    <property type="match status" value="1"/>
</dbReference>
<accession>A0A1I1PIA0</accession>
<dbReference type="EMBL" id="FOLG01000015">
    <property type="protein sequence ID" value="SFD09574.1"/>
    <property type="molecule type" value="Genomic_DNA"/>
</dbReference>
<dbReference type="InterPro" id="IPR036250">
    <property type="entry name" value="AcylCo_DH-like_C"/>
</dbReference>
<evidence type="ECO:0000259" key="6">
    <source>
        <dbReference type="Pfam" id="PF00441"/>
    </source>
</evidence>
<dbReference type="SUPFAM" id="SSF47203">
    <property type="entry name" value="Acyl-CoA dehydrogenase C-terminal domain-like"/>
    <property type="match status" value="1"/>
</dbReference>
<evidence type="ECO:0000256" key="5">
    <source>
        <dbReference type="RuleBase" id="RU362125"/>
    </source>
</evidence>
<dbReference type="SUPFAM" id="SSF56645">
    <property type="entry name" value="Acyl-CoA dehydrogenase NM domain-like"/>
    <property type="match status" value="1"/>
</dbReference>